<dbReference type="EMBL" id="UINC01040130">
    <property type="protein sequence ID" value="SVB39572.1"/>
    <property type="molecule type" value="Genomic_DNA"/>
</dbReference>
<protein>
    <recommendedName>
        <fullName evidence="2">ABM domain-containing protein</fullName>
    </recommendedName>
</protein>
<proteinExistence type="predicted"/>
<accession>A0A382DNF3</accession>
<evidence type="ECO:0000313" key="1">
    <source>
        <dbReference type="EMBL" id="SVB39572.1"/>
    </source>
</evidence>
<sequence>MTFMTFSTLSGDNTNLEGDLELATRKFGALGSTRTALSVALTGPNAGNATITTMWDSADTCFDARKAVMGDPEVVAAMQANNRVPVQLGLSEVRAEIGNCEGAFACAAVAITSDHSDEAVAEVAAQSERVIMPHGINGYRMVRMVAAGEQTGAYVNLFYCDSVDAYFAGSAAAWADAGFVAQAQKIGAQIVDRLISRMV</sequence>
<organism evidence="1">
    <name type="scientific">marine metagenome</name>
    <dbReference type="NCBI Taxonomy" id="408172"/>
    <lineage>
        <taxon>unclassified sequences</taxon>
        <taxon>metagenomes</taxon>
        <taxon>ecological metagenomes</taxon>
    </lineage>
</organism>
<name>A0A382DNF3_9ZZZZ</name>
<reference evidence="1" key="1">
    <citation type="submission" date="2018-05" db="EMBL/GenBank/DDBJ databases">
        <authorList>
            <person name="Lanie J.A."/>
            <person name="Ng W.-L."/>
            <person name="Kazmierczak K.M."/>
            <person name="Andrzejewski T.M."/>
            <person name="Davidsen T.M."/>
            <person name="Wayne K.J."/>
            <person name="Tettelin H."/>
            <person name="Glass J.I."/>
            <person name="Rusch D."/>
            <person name="Podicherti R."/>
            <person name="Tsui H.-C.T."/>
            <person name="Winkler M.E."/>
        </authorList>
    </citation>
    <scope>NUCLEOTIDE SEQUENCE</scope>
</reference>
<gene>
    <name evidence="1" type="ORF">METZ01_LOCUS192426</name>
</gene>
<evidence type="ECO:0008006" key="2">
    <source>
        <dbReference type="Google" id="ProtNLM"/>
    </source>
</evidence>
<dbReference type="AlphaFoldDB" id="A0A382DNF3"/>